<evidence type="ECO:0000256" key="11">
    <source>
        <dbReference type="SAM" id="MobiDB-lite"/>
    </source>
</evidence>
<keyword evidence="9 12" id="KW-0472">Membrane</keyword>
<dbReference type="GO" id="GO:0015385">
    <property type="term" value="F:sodium:proton antiporter activity"/>
    <property type="evidence" value="ECO:0007669"/>
    <property type="project" value="InterPro"/>
</dbReference>
<feature type="domain" description="Cation/H+ exchanger transmembrane" evidence="13">
    <location>
        <begin position="25"/>
        <end position="433"/>
    </location>
</feature>
<feature type="transmembrane region" description="Helical" evidence="12">
    <location>
        <begin position="182"/>
        <end position="198"/>
    </location>
</feature>
<feature type="transmembrane region" description="Helical" evidence="12">
    <location>
        <begin position="335"/>
        <end position="351"/>
    </location>
</feature>
<feature type="transmembrane region" description="Helical" evidence="12">
    <location>
        <begin position="219"/>
        <end position="238"/>
    </location>
</feature>
<feature type="transmembrane region" description="Helical" evidence="12">
    <location>
        <begin position="105"/>
        <end position="128"/>
    </location>
</feature>
<keyword evidence="15" id="KW-1185">Reference proteome</keyword>
<gene>
    <name evidence="14" type="ORF">DL764_003461</name>
</gene>
<dbReference type="AlphaFoldDB" id="A0A4Q4TJU4"/>
<keyword evidence="7" id="KW-0915">Sodium</keyword>
<feature type="compositionally biased region" description="Polar residues" evidence="11">
    <location>
        <begin position="523"/>
        <end position="557"/>
    </location>
</feature>
<evidence type="ECO:0000313" key="14">
    <source>
        <dbReference type="EMBL" id="RYP05957.1"/>
    </source>
</evidence>
<keyword evidence="8" id="KW-0406">Ion transport</keyword>
<evidence type="ECO:0000256" key="7">
    <source>
        <dbReference type="ARBA" id="ARBA00023053"/>
    </source>
</evidence>
<feature type="transmembrane region" description="Helical" evidence="12">
    <location>
        <begin position="310"/>
        <end position="329"/>
    </location>
</feature>
<evidence type="ECO:0000256" key="8">
    <source>
        <dbReference type="ARBA" id="ARBA00023065"/>
    </source>
</evidence>
<evidence type="ECO:0000256" key="6">
    <source>
        <dbReference type="ARBA" id="ARBA00022989"/>
    </source>
</evidence>
<reference evidence="14 15" key="1">
    <citation type="submission" date="2018-06" db="EMBL/GenBank/DDBJ databases">
        <title>Complete Genomes of Monosporascus.</title>
        <authorList>
            <person name="Robinson A.J."/>
            <person name="Natvig D.O."/>
        </authorList>
    </citation>
    <scope>NUCLEOTIDE SEQUENCE [LARGE SCALE GENOMIC DNA]</scope>
    <source>
        <strain evidence="14 15">CBS 110550</strain>
    </source>
</reference>
<dbReference type="EMBL" id="QJNU01000147">
    <property type="protein sequence ID" value="RYP05957.1"/>
    <property type="molecule type" value="Genomic_DNA"/>
</dbReference>
<evidence type="ECO:0000313" key="15">
    <source>
        <dbReference type="Proteomes" id="UP000293360"/>
    </source>
</evidence>
<evidence type="ECO:0000256" key="1">
    <source>
        <dbReference type="ARBA" id="ARBA00004141"/>
    </source>
</evidence>
<keyword evidence="6 12" id="KW-1133">Transmembrane helix</keyword>
<evidence type="ECO:0000256" key="9">
    <source>
        <dbReference type="ARBA" id="ARBA00023136"/>
    </source>
</evidence>
<dbReference type="GO" id="GO:0042391">
    <property type="term" value="P:regulation of membrane potential"/>
    <property type="evidence" value="ECO:0007669"/>
    <property type="project" value="InterPro"/>
</dbReference>
<evidence type="ECO:0000256" key="2">
    <source>
        <dbReference type="ARBA" id="ARBA00005248"/>
    </source>
</evidence>
<dbReference type="GO" id="GO:0036376">
    <property type="term" value="P:sodium ion export across plasma membrane"/>
    <property type="evidence" value="ECO:0007669"/>
    <property type="project" value="InterPro"/>
</dbReference>
<dbReference type="Pfam" id="PF00999">
    <property type="entry name" value="Na_H_Exchanger"/>
    <property type="match status" value="1"/>
</dbReference>
<feature type="transmembrane region" description="Helical" evidence="12">
    <location>
        <begin position="413"/>
        <end position="435"/>
    </location>
</feature>
<protein>
    <recommendedName>
        <fullName evidence="13">Cation/H+ exchanger transmembrane domain-containing protein</fullName>
    </recommendedName>
</protein>
<keyword evidence="3" id="KW-0813">Transport</keyword>
<evidence type="ECO:0000256" key="5">
    <source>
        <dbReference type="ARBA" id="ARBA00022692"/>
    </source>
</evidence>
<dbReference type="STRING" id="155417.A0A4Q4TJU4"/>
<feature type="transmembrane region" description="Helical" evidence="12">
    <location>
        <begin position="6"/>
        <end position="30"/>
    </location>
</feature>
<dbReference type="GO" id="GO:0120029">
    <property type="term" value="P:proton export across plasma membrane"/>
    <property type="evidence" value="ECO:0007669"/>
    <property type="project" value="InterPro"/>
</dbReference>
<comment type="caution">
    <text evidence="14">The sequence shown here is derived from an EMBL/GenBank/DDBJ whole genome shotgun (WGS) entry which is preliminary data.</text>
</comment>
<evidence type="ECO:0000259" key="13">
    <source>
        <dbReference type="Pfam" id="PF00999"/>
    </source>
</evidence>
<evidence type="ECO:0000256" key="3">
    <source>
        <dbReference type="ARBA" id="ARBA00022448"/>
    </source>
</evidence>
<keyword evidence="4" id="KW-0050">Antiport</keyword>
<comment type="subcellular location">
    <subcellularLocation>
        <location evidence="1">Membrane</location>
        <topology evidence="1">Multi-pass membrane protein</topology>
    </subcellularLocation>
</comment>
<dbReference type="GO" id="GO:0005886">
    <property type="term" value="C:plasma membrane"/>
    <property type="evidence" value="ECO:0007669"/>
    <property type="project" value="InterPro"/>
</dbReference>
<dbReference type="OrthoDB" id="5327978at2759"/>
<evidence type="ECO:0000256" key="12">
    <source>
        <dbReference type="SAM" id="Phobius"/>
    </source>
</evidence>
<feature type="transmembrane region" description="Helical" evidence="12">
    <location>
        <begin position="39"/>
        <end position="57"/>
    </location>
</feature>
<dbReference type="InterPro" id="IPR006153">
    <property type="entry name" value="Cation/H_exchanger_TM"/>
</dbReference>
<sequence>MPTLDVSGFNIVIAVLGGWISLFGLVSYLLKEKFYLSEALISLLAGVGFSTHGANFIRPVEYALFDELNLEKITLNFTRLVLGVQVLLAGVQLPSRYLKTEWKSLALLLGPIMVAMWLATSLLVWALVPNLPFLHALAIGACVTPTDPVLSNVIVKGRFADHNIPKDLQKIIIAESGANDGLGYPFLFFALYLIKYTGDGGRAESGGAAAAMGLWFGEMWGYTIILSVVYGAAVGWLAKELLHYAEARNWVDRESFLVYAISLSLFTVGTCGMMGSDDILACFVAGNVFTWDDWFRLETLDDSLQPTIDMLLNVTIFMWYGAVCPWQIFSVNGVIPLYRLVALSILILLFRRMPFIFGLHKFIHQIELASQAIFMGFFGPIGCSAMFYLYITLEFVEGLKKRERHDVDNLNEAVRVIVWFMLVSSVAIHGLSIPLGKFGLYLPRTLSGTTTGDEDEPIFRIRGISTALPQALSLGRFRTGTRASTSHDSALVASRSFHTSYGSISPRKDATDMLSQMGVPPTKSHTPGTSSPADSRADQSTETLQNLSPPALINQTLRFHDESTPSPRGPSTEL</sequence>
<dbReference type="InterPro" id="IPR004712">
    <property type="entry name" value="Na+/H+_antiporter_fungi"/>
</dbReference>
<proteinExistence type="inferred from homology"/>
<keyword evidence="5 12" id="KW-0812">Transmembrane</keyword>
<keyword evidence="10" id="KW-0739">Sodium transport</keyword>
<feature type="transmembrane region" description="Helical" evidence="12">
    <location>
        <begin position="372"/>
        <end position="393"/>
    </location>
</feature>
<evidence type="ECO:0000256" key="10">
    <source>
        <dbReference type="ARBA" id="ARBA00023201"/>
    </source>
</evidence>
<comment type="similarity">
    <text evidence="2">Belongs to the fungal Na(+)/H(+) exchanger family.</text>
</comment>
<accession>A0A4Q4TJU4</accession>
<dbReference type="PANTHER" id="PTHR31382:SF1">
    <property type="entry name" value="SODIUM ION_PROTON EXCHANGER (EUROFUNG)"/>
    <property type="match status" value="1"/>
</dbReference>
<organism evidence="14 15">
    <name type="scientific">Monosporascus ibericus</name>
    <dbReference type="NCBI Taxonomy" id="155417"/>
    <lineage>
        <taxon>Eukaryota</taxon>
        <taxon>Fungi</taxon>
        <taxon>Dikarya</taxon>
        <taxon>Ascomycota</taxon>
        <taxon>Pezizomycotina</taxon>
        <taxon>Sordariomycetes</taxon>
        <taxon>Xylariomycetidae</taxon>
        <taxon>Xylariales</taxon>
        <taxon>Xylariales incertae sedis</taxon>
        <taxon>Monosporascus</taxon>
    </lineage>
</organism>
<dbReference type="PANTHER" id="PTHR31382">
    <property type="entry name" value="NA(+)/H(+) ANTIPORTER"/>
    <property type="match status" value="1"/>
</dbReference>
<dbReference type="Proteomes" id="UP000293360">
    <property type="component" value="Unassembled WGS sequence"/>
</dbReference>
<dbReference type="FunFam" id="1.20.1530.20:FF:000015">
    <property type="entry name" value="Na(+)/H(+) antiporter 2"/>
    <property type="match status" value="1"/>
</dbReference>
<evidence type="ECO:0000256" key="4">
    <source>
        <dbReference type="ARBA" id="ARBA00022449"/>
    </source>
</evidence>
<feature type="transmembrane region" description="Helical" evidence="12">
    <location>
        <begin position="258"/>
        <end position="289"/>
    </location>
</feature>
<name>A0A4Q4TJU4_9PEZI</name>
<feature type="region of interest" description="Disordered" evidence="11">
    <location>
        <begin position="500"/>
        <end position="574"/>
    </location>
</feature>